<protein>
    <submittedName>
        <fullName evidence="2">Uncharacterized protein</fullName>
    </submittedName>
</protein>
<proteinExistence type="predicted"/>
<organism evidence="2 3">
    <name type="scientific">Sphingomonas arvum</name>
    <dbReference type="NCBI Taxonomy" id="2992113"/>
    <lineage>
        <taxon>Bacteria</taxon>
        <taxon>Pseudomonadati</taxon>
        <taxon>Pseudomonadota</taxon>
        <taxon>Alphaproteobacteria</taxon>
        <taxon>Sphingomonadales</taxon>
        <taxon>Sphingomonadaceae</taxon>
        <taxon>Sphingomonas</taxon>
    </lineage>
</organism>
<accession>A0ABT3JCE7</accession>
<evidence type="ECO:0000256" key="1">
    <source>
        <dbReference type="SAM" id="Phobius"/>
    </source>
</evidence>
<evidence type="ECO:0000313" key="3">
    <source>
        <dbReference type="Proteomes" id="UP001526246"/>
    </source>
</evidence>
<comment type="caution">
    <text evidence="2">The sequence shown here is derived from an EMBL/GenBank/DDBJ whole genome shotgun (WGS) entry which is preliminary data.</text>
</comment>
<gene>
    <name evidence="2" type="ORF">OMW55_02810</name>
</gene>
<reference evidence="2 3" key="1">
    <citation type="submission" date="2022-10" db="EMBL/GenBank/DDBJ databases">
        <title>Sphingomonas sp.</title>
        <authorList>
            <person name="Jin C."/>
        </authorList>
    </citation>
    <scope>NUCLEOTIDE SEQUENCE [LARGE SCALE GENOMIC DNA]</scope>
    <source>
        <strain evidence="2 3">BN140010</strain>
    </source>
</reference>
<feature type="transmembrane region" description="Helical" evidence="1">
    <location>
        <begin position="20"/>
        <end position="41"/>
    </location>
</feature>
<keyword evidence="1" id="KW-0812">Transmembrane</keyword>
<dbReference type="EMBL" id="JAPDOB010000001">
    <property type="protein sequence ID" value="MCW3796738.1"/>
    <property type="molecule type" value="Genomic_DNA"/>
</dbReference>
<keyword evidence="1" id="KW-0472">Membrane</keyword>
<dbReference type="Proteomes" id="UP001526246">
    <property type="component" value="Unassembled WGS sequence"/>
</dbReference>
<dbReference type="RefSeq" id="WP_264880656.1">
    <property type="nucleotide sequence ID" value="NZ_JAPDOB010000001.1"/>
</dbReference>
<keyword evidence="3" id="KW-1185">Reference proteome</keyword>
<sequence>MHNLEHTRPARAGQSHGMTAKLYAMMVGIALLTFAILVAGYEMLPADQTFA</sequence>
<keyword evidence="1" id="KW-1133">Transmembrane helix</keyword>
<name>A0ABT3JCE7_9SPHN</name>
<evidence type="ECO:0000313" key="2">
    <source>
        <dbReference type="EMBL" id="MCW3796738.1"/>
    </source>
</evidence>